<dbReference type="PANTHER" id="PTHR37577">
    <property type="entry name" value="INTEGRAL MEMBRANE PROTEIN"/>
    <property type="match status" value="1"/>
</dbReference>
<gene>
    <name evidence="2" type="ORF">K458DRAFT_431473</name>
</gene>
<keyword evidence="1" id="KW-1133">Transmembrane helix</keyword>
<reference evidence="2" key="1">
    <citation type="journal article" date="2020" name="Stud. Mycol.">
        <title>101 Dothideomycetes genomes: a test case for predicting lifestyles and emergence of pathogens.</title>
        <authorList>
            <person name="Haridas S."/>
            <person name="Albert R."/>
            <person name="Binder M."/>
            <person name="Bloem J."/>
            <person name="Labutti K."/>
            <person name="Salamov A."/>
            <person name="Andreopoulos B."/>
            <person name="Baker S."/>
            <person name="Barry K."/>
            <person name="Bills G."/>
            <person name="Bluhm B."/>
            <person name="Cannon C."/>
            <person name="Castanera R."/>
            <person name="Culley D."/>
            <person name="Daum C."/>
            <person name="Ezra D."/>
            <person name="Gonzalez J."/>
            <person name="Henrissat B."/>
            <person name="Kuo A."/>
            <person name="Liang C."/>
            <person name="Lipzen A."/>
            <person name="Lutzoni F."/>
            <person name="Magnuson J."/>
            <person name="Mondo S."/>
            <person name="Nolan M."/>
            <person name="Ohm R."/>
            <person name="Pangilinan J."/>
            <person name="Park H.-J."/>
            <person name="Ramirez L."/>
            <person name="Alfaro M."/>
            <person name="Sun H."/>
            <person name="Tritt A."/>
            <person name="Yoshinaga Y."/>
            <person name="Zwiers L.-H."/>
            <person name="Turgeon B."/>
            <person name="Goodwin S."/>
            <person name="Spatafora J."/>
            <person name="Crous P."/>
            <person name="Grigoriev I."/>
        </authorList>
    </citation>
    <scope>NUCLEOTIDE SEQUENCE</scope>
    <source>
        <strain evidence="2">CBS 122367</strain>
    </source>
</reference>
<feature type="transmembrane region" description="Helical" evidence="1">
    <location>
        <begin position="146"/>
        <end position="167"/>
    </location>
</feature>
<keyword evidence="1" id="KW-0812">Transmembrane</keyword>
<sequence length="373" mass="42361">MSTNLPATGAVVQVLHNHKPPMCLQMTTTAKNHHAHTRTVTPHDSGECNDSFSITAYLTVLLIFHYTTVYDPNRTSAKGNSYPNPVDHGILTTIRTHLISWKPSRRFKYAMEKSVLILSDAQLVTGLAILIFGYSQLDCSITAYHWQIMVFIAWFSTFTFLSAMAFLKGYFQENNNLCIIRLCFMVVLGSIQIVALLPTGSRNWLDPFDEGGGFYPSLPAECYFEQLSMRSFLNNGPRIRSMIFSILVVGFSYIHSSLRLFDPTAELTRKYLRAIPGSYLKQALFFLEKQATQRALRATPWIPAYAIIFDSFTSLRALYDISESMLAEITWLTSAIAWGTIKVWDTRNSLTFNFDGEQFTDDNDIMAEDSWSF</sequence>
<evidence type="ECO:0000256" key="1">
    <source>
        <dbReference type="SAM" id="Phobius"/>
    </source>
</evidence>
<dbReference type="Proteomes" id="UP000799291">
    <property type="component" value="Unassembled WGS sequence"/>
</dbReference>
<feature type="transmembrane region" description="Helical" evidence="1">
    <location>
        <begin position="115"/>
        <end position="134"/>
    </location>
</feature>
<keyword evidence="1" id="KW-0472">Membrane</keyword>
<name>A0A6G1J340_9PLEO</name>
<dbReference type="InterPro" id="IPR053018">
    <property type="entry name" value="Elsinochrome_Biosynth-Asso"/>
</dbReference>
<evidence type="ECO:0000313" key="3">
    <source>
        <dbReference type="Proteomes" id="UP000799291"/>
    </source>
</evidence>
<keyword evidence="3" id="KW-1185">Reference proteome</keyword>
<dbReference type="OrthoDB" id="5427664at2759"/>
<dbReference type="PANTHER" id="PTHR37577:SF1">
    <property type="entry name" value="INTEGRAL MEMBRANE PROTEIN"/>
    <property type="match status" value="1"/>
</dbReference>
<accession>A0A6G1J340</accession>
<protein>
    <submittedName>
        <fullName evidence="2">Uncharacterized protein</fullName>
    </submittedName>
</protein>
<dbReference type="EMBL" id="MU005581">
    <property type="protein sequence ID" value="KAF2684559.1"/>
    <property type="molecule type" value="Genomic_DNA"/>
</dbReference>
<proteinExistence type="predicted"/>
<feature type="transmembrane region" description="Helical" evidence="1">
    <location>
        <begin position="179"/>
        <end position="197"/>
    </location>
</feature>
<evidence type="ECO:0000313" key="2">
    <source>
        <dbReference type="EMBL" id="KAF2684559.1"/>
    </source>
</evidence>
<dbReference type="AlphaFoldDB" id="A0A6G1J340"/>
<organism evidence="2 3">
    <name type="scientific">Lentithecium fluviatile CBS 122367</name>
    <dbReference type="NCBI Taxonomy" id="1168545"/>
    <lineage>
        <taxon>Eukaryota</taxon>
        <taxon>Fungi</taxon>
        <taxon>Dikarya</taxon>
        <taxon>Ascomycota</taxon>
        <taxon>Pezizomycotina</taxon>
        <taxon>Dothideomycetes</taxon>
        <taxon>Pleosporomycetidae</taxon>
        <taxon>Pleosporales</taxon>
        <taxon>Massarineae</taxon>
        <taxon>Lentitheciaceae</taxon>
        <taxon>Lentithecium</taxon>
    </lineage>
</organism>
<feature type="transmembrane region" description="Helical" evidence="1">
    <location>
        <begin position="239"/>
        <end position="261"/>
    </location>
</feature>